<dbReference type="Proteomes" id="UP001497680">
    <property type="component" value="Unassembled WGS sequence"/>
</dbReference>
<reference evidence="1 2" key="1">
    <citation type="journal article" date="2022" name="New Phytol.">
        <title>Ecological generalism drives hyperdiversity of secondary metabolite gene clusters in xylarialean endophytes.</title>
        <authorList>
            <person name="Franco M.E.E."/>
            <person name="Wisecaver J.H."/>
            <person name="Arnold A.E."/>
            <person name="Ju Y.M."/>
            <person name="Slot J.C."/>
            <person name="Ahrendt S."/>
            <person name="Moore L.P."/>
            <person name="Eastman K.E."/>
            <person name="Scott K."/>
            <person name="Konkel Z."/>
            <person name="Mondo S.J."/>
            <person name="Kuo A."/>
            <person name="Hayes R.D."/>
            <person name="Haridas S."/>
            <person name="Andreopoulos B."/>
            <person name="Riley R."/>
            <person name="LaButti K."/>
            <person name="Pangilinan J."/>
            <person name="Lipzen A."/>
            <person name="Amirebrahimi M."/>
            <person name="Yan J."/>
            <person name="Adam C."/>
            <person name="Keymanesh K."/>
            <person name="Ng V."/>
            <person name="Louie K."/>
            <person name="Northen T."/>
            <person name="Drula E."/>
            <person name="Henrissat B."/>
            <person name="Hsieh H.M."/>
            <person name="Youens-Clark K."/>
            <person name="Lutzoni F."/>
            <person name="Miadlikowska J."/>
            <person name="Eastwood D.C."/>
            <person name="Hamelin R.C."/>
            <person name="Grigoriev I.V."/>
            <person name="U'Ren J.M."/>
        </authorList>
    </citation>
    <scope>NUCLEOTIDE SEQUENCE [LARGE SCALE GENOMIC DNA]</scope>
    <source>
        <strain evidence="1 2">ER1909</strain>
    </source>
</reference>
<proteinExistence type="predicted"/>
<evidence type="ECO:0000313" key="2">
    <source>
        <dbReference type="Proteomes" id="UP001497680"/>
    </source>
</evidence>
<name>A0ACC0CIC0_9PEZI</name>
<gene>
    <name evidence="1" type="ORF">F4821DRAFT_274063</name>
</gene>
<sequence length="264" mass="29331">MNILLFFPFPFTTAHSWVEQLRHLDLNRTIVSNIGFIRGAVSRSDPAFTDDRLQYLLPPSGRDATQGILPSDSICRDTQQAAGSVNPSLPPLQARPGEHIALQYQEDGHVSLPEATPQKANSGADDRLLSIHHVWNTDGTGGDRRGVLLASRPFDDGQCYQINDESISKERQRTYAKTPVDPQGADLWCQNDLRLPKDIHNNYTIYWVSEWPTAPTDTLPQGRMEIYTSCMDIIILPGVEAGVVSYAKDQDLNFAGIEGQMLIG</sequence>
<protein>
    <submittedName>
        <fullName evidence="1">Uncharacterized protein</fullName>
    </submittedName>
</protein>
<comment type="caution">
    <text evidence="1">The sequence shown here is derived from an EMBL/GenBank/DDBJ whole genome shotgun (WGS) entry which is preliminary data.</text>
</comment>
<dbReference type="EMBL" id="MU394518">
    <property type="protein sequence ID" value="KAI6080097.1"/>
    <property type="molecule type" value="Genomic_DNA"/>
</dbReference>
<evidence type="ECO:0000313" key="1">
    <source>
        <dbReference type="EMBL" id="KAI6080097.1"/>
    </source>
</evidence>
<keyword evidence="2" id="KW-1185">Reference proteome</keyword>
<organism evidence="1 2">
    <name type="scientific">Hypoxylon rubiginosum</name>
    <dbReference type="NCBI Taxonomy" id="110542"/>
    <lineage>
        <taxon>Eukaryota</taxon>
        <taxon>Fungi</taxon>
        <taxon>Dikarya</taxon>
        <taxon>Ascomycota</taxon>
        <taxon>Pezizomycotina</taxon>
        <taxon>Sordariomycetes</taxon>
        <taxon>Xylariomycetidae</taxon>
        <taxon>Xylariales</taxon>
        <taxon>Hypoxylaceae</taxon>
        <taxon>Hypoxylon</taxon>
    </lineage>
</organism>
<accession>A0ACC0CIC0</accession>